<dbReference type="EMBL" id="JAGSOV010000024">
    <property type="protein sequence ID" value="MCO1655786.1"/>
    <property type="molecule type" value="Genomic_DNA"/>
</dbReference>
<dbReference type="Proteomes" id="UP001165283">
    <property type="component" value="Unassembled WGS sequence"/>
</dbReference>
<reference evidence="1" key="1">
    <citation type="submission" date="2021-04" db="EMBL/GenBank/DDBJ databases">
        <title>Pseudonocardia sp. nov., isolated from sandy soil of mangrove forest.</title>
        <authorList>
            <person name="Zan Z."/>
            <person name="Huang R."/>
            <person name="Liu W."/>
        </authorList>
    </citation>
    <scope>NUCLEOTIDE SEQUENCE</scope>
    <source>
        <strain evidence="1">S2-4</strain>
    </source>
</reference>
<evidence type="ECO:0000313" key="1">
    <source>
        <dbReference type="EMBL" id="MCO1655786.1"/>
    </source>
</evidence>
<comment type="caution">
    <text evidence="1">The sequence shown here is derived from an EMBL/GenBank/DDBJ whole genome shotgun (WGS) entry which is preliminary data.</text>
</comment>
<protein>
    <submittedName>
        <fullName evidence="1">Uncharacterized protein</fullName>
    </submittedName>
</protein>
<dbReference type="RefSeq" id="WP_252437898.1">
    <property type="nucleotide sequence ID" value="NZ_JAGSOV010000024.1"/>
</dbReference>
<sequence length="73" mass="7838">MSAPARGHGSELTAVTDRLVIEFADVMPRGVVEAEVAAADRELRGQVPTGAMAEMLHRLVVTRLVDRDLTPQG</sequence>
<evidence type="ECO:0000313" key="2">
    <source>
        <dbReference type="Proteomes" id="UP001165283"/>
    </source>
</evidence>
<proteinExistence type="predicted"/>
<organism evidence="1 2">
    <name type="scientific">Pseudonocardia humida</name>
    <dbReference type="NCBI Taxonomy" id="2800819"/>
    <lineage>
        <taxon>Bacteria</taxon>
        <taxon>Bacillati</taxon>
        <taxon>Actinomycetota</taxon>
        <taxon>Actinomycetes</taxon>
        <taxon>Pseudonocardiales</taxon>
        <taxon>Pseudonocardiaceae</taxon>
        <taxon>Pseudonocardia</taxon>
    </lineage>
</organism>
<gene>
    <name evidence="1" type="ORF">KDL28_12055</name>
</gene>
<keyword evidence="2" id="KW-1185">Reference proteome</keyword>
<name>A0ABT0ZYH3_9PSEU</name>
<accession>A0ABT0ZYH3</accession>